<proteinExistence type="predicted"/>
<dbReference type="AlphaFoldDB" id="A0A1Q9BZZ6"/>
<evidence type="ECO:0000313" key="3">
    <source>
        <dbReference type="Proteomes" id="UP000186817"/>
    </source>
</evidence>
<reference evidence="2 3" key="1">
    <citation type="submission" date="2016-02" db="EMBL/GenBank/DDBJ databases">
        <title>Genome analysis of coral dinoflagellate symbionts highlights evolutionary adaptations to a symbiotic lifestyle.</title>
        <authorList>
            <person name="Aranda M."/>
            <person name="Li Y."/>
            <person name="Liew Y.J."/>
            <person name="Baumgarten S."/>
            <person name="Simakov O."/>
            <person name="Wilson M."/>
            <person name="Piel J."/>
            <person name="Ashoor H."/>
            <person name="Bougouffa S."/>
            <person name="Bajic V.B."/>
            <person name="Ryu T."/>
            <person name="Ravasi T."/>
            <person name="Bayer T."/>
            <person name="Micklem G."/>
            <person name="Kim H."/>
            <person name="Bhak J."/>
            <person name="Lajeunesse T.C."/>
            <person name="Voolstra C.R."/>
        </authorList>
    </citation>
    <scope>NUCLEOTIDE SEQUENCE [LARGE SCALE GENOMIC DNA]</scope>
    <source>
        <strain evidence="2 3">CCMP2467</strain>
    </source>
</reference>
<evidence type="ECO:0000256" key="1">
    <source>
        <dbReference type="SAM" id="Phobius"/>
    </source>
</evidence>
<name>A0A1Q9BZZ6_SYMMI</name>
<protein>
    <submittedName>
        <fullName evidence="2">Uncharacterized protein</fullName>
    </submittedName>
</protein>
<keyword evidence="1" id="KW-0812">Transmembrane</keyword>
<dbReference type="Proteomes" id="UP000186817">
    <property type="component" value="Unassembled WGS sequence"/>
</dbReference>
<keyword evidence="1" id="KW-0472">Membrane</keyword>
<gene>
    <name evidence="2" type="ORF">AK812_SmicGene43843</name>
</gene>
<organism evidence="2 3">
    <name type="scientific">Symbiodinium microadriaticum</name>
    <name type="common">Dinoflagellate</name>
    <name type="synonym">Zooxanthella microadriatica</name>
    <dbReference type="NCBI Taxonomy" id="2951"/>
    <lineage>
        <taxon>Eukaryota</taxon>
        <taxon>Sar</taxon>
        <taxon>Alveolata</taxon>
        <taxon>Dinophyceae</taxon>
        <taxon>Suessiales</taxon>
        <taxon>Symbiodiniaceae</taxon>
        <taxon>Symbiodinium</taxon>
    </lineage>
</organism>
<keyword evidence="3" id="KW-1185">Reference proteome</keyword>
<comment type="caution">
    <text evidence="2">The sequence shown here is derived from an EMBL/GenBank/DDBJ whole genome shotgun (WGS) entry which is preliminary data.</text>
</comment>
<sequence length="171" mass="18488">MASPSALEFVPSTIWIPWASFTSDGLAAVGTTFVDASLGVPPPMMLPMRSTARFAVSYTIGWQELHGKRTKCYSNSGIASRGKCSLDNASLGVLSLQQRCLCVDGAIMLCMCAAWVLLVGCIGQGIVQGLKDSSWAWWHSLLQTLQCLLTCSFNQCKELRPTHTLNSILGK</sequence>
<feature type="transmembrane region" description="Helical" evidence="1">
    <location>
        <begin position="105"/>
        <end position="127"/>
    </location>
</feature>
<evidence type="ECO:0000313" key="2">
    <source>
        <dbReference type="EMBL" id="OLP76246.1"/>
    </source>
</evidence>
<accession>A0A1Q9BZZ6</accession>
<keyword evidence="1" id="KW-1133">Transmembrane helix</keyword>
<dbReference type="EMBL" id="LSRX01002087">
    <property type="protein sequence ID" value="OLP76246.1"/>
    <property type="molecule type" value="Genomic_DNA"/>
</dbReference>